<name>A0ABU1ZMF5_9BURK</name>
<evidence type="ECO:0000256" key="5">
    <source>
        <dbReference type="ARBA" id="ARBA00023002"/>
    </source>
</evidence>
<dbReference type="EMBL" id="JAVDXO010000002">
    <property type="protein sequence ID" value="MDR7305746.1"/>
    <property type="molecule type" value="Genomic_DNA"/>
</dbReference>
<keyword evidence="3" id="KW-0479">Metal-binding</keyword>
<accession>A0ABU1ZMF5</accession>
<comment type="similarity">
    <text evidence="2">Belongs to the DODA-type extradiol aromatic ring-opening dioxygenase family.</text>
</comment>
<keyword evidence="5 8" id="KW-0560">Oxidoreductase</keyword>
<dbReference type="RefSeq" id="WP_310339997.1">
    <property type="nucleotide sequence ID" value="NZ_JAVDXO010000002.1"/>
</dbReference>
<evidence type="ECO:0000256" key="4">
    <source>
        <dbReference type="ARBA" id="ARBA00022833"/>
    </source>
</evidence>
<dbReference type="PANTHER" id="PTHR30096">
    <property type="entry name" value="4,5-DOPA DIOXYGENASE EXTRADIOL-LIKE PROTEIN"/>
    <property type="match status" value="1"/>
</dbReference>
<dbReference type="CDD" id="cd07363">
    <property type="entry name" value="45_DOPA_Dioxygenase"/>
    <property type="match status" value="1"/>
</dbReference>
<sequence>MQRRSTLAALAALPSLITTSLASAASQPLLQALKPSPRMPVLFVGHGSPMNAIEDNAWRRSWQAMGTELLARGVRPQLILCVSAHWLTPGWQFTGMASPKTIHDFGGFPQALMDQQYPAPGAPAVARSLASALKSPATGAALGVDTQQWGFDHGTWSVLKPMFPKADIPVLQLSMDYSRAPTEHYALGRQLQALRERGVLIVGSGNIVHNLRATRDGTAANEAYDWATEFDAVVQNQIKKGQLDALQNFQSLGAVAQQAHPSHDHYLPLLYAAGAARSSEMPRFFNTGFQSASISMRSVLWG</sequence>
<evidence type="ECO:0000256" key="2">
    <source>
        <dbReference type="ARBA" id="ARBA00007581"/>
    </source>
</evidence>
<dbReference type="InterPro" id="IPR014436">
    <property type="entry name" value="Extradiol_dOase_DODA"/>
</dbReference>
<dbReference type="Proteomes" id="UP001268089">
    <property type="component" value="Unassembled WGS sequence"/>
</dbReference>
<feature type="chain" id="PRO_5045174421" evidence="6">
    <location>
        <begin position="25"/>
        <end position="302"/>
    </location>
</feature>
<dbReference type="Pfam" id="PF02900">
    <property type="entry name" value="LigB"/>
    <property type="match status" value="1"/>
</dbReference>
<feature type="signal peptide" evidence="6">
    <location>
        <begin position="1"/>
        <end position="24"/>
    </location>
</feature>
<dbReference type="Gene3D" id="3.40.830.10">
    <property type="entry name" value="LigB-like"/>
    <property type="match status" value="1"/>
</dbReference>
<dbReference type="NCBIfam" id="NF007914">
    <property type="entry name" value="PRK10628.1"/>
    <property type="match status" value="1"/>
</dbReference>
<dbReference type="SUPFAM" id="SSF53213">
    <property type="entry name" value="LigB-like"/>
    <property type="match status" value="1"/>
</dbReference>
<proteinExistence type="inferred from homology"/>
<dbReference type="PANTHER" id="PTHR30096:SF0">
    <property type="entry name" value="4,5-DOPA DIOXYGENASE EXTRADIOL-LIKE PROTEIN"/>
    <property type="match status" value="1"/>
</dbReference>
<keyword evidence="9" id="KW-1185">Reference proteome</keyword>
<dbReference type="InterPro" id="IPR004183">
    <property type="entry name" value="Xdiol_dOase_suB"/>
</dbReference>
<dbReference type="PIRSF" id="PIRSF006157">
    <property type="entry name" value="Doxgns_DODA"/>
    <property type="match status" value="1"/>
</dbReference>
<comment type="cofactor">
    <cofactor evidence="1">
        <name>Zn(2+)</name>
        <dbReference type="ChEBI" id="CHEBI:29105"/>
    </cofactor>
</comment>
<dbReference type="EC" id="1.13.11.-" evidence="8"/>
<comment type="caution">
    <text evidence="8">The sequence shown here is derived from an EMBL/GenBank/DDBJ whole genome shotgun (WGS) entry which is preliminary data.</text>
</comment>
<protein>
    <submittedName>
        <fullName evidence="8">4,5-DOPA dioxygenase extradiol</fullName>
        <ecNumber evidence="8">1.13.11.-</ecNumber>
    </submittedName>
</protein>
<evidence type="ECO:0000259" key="7">
    <source>
        <dbReference type="Pfam" id="PF02900"/>
    </source>
</evidence>
<feature type="domain" description="Extradiol ring-cleavage dioxygenase class III enzyme subunit B" evidence="7">
    <location>
        <begin position="43"/>
        <end position="281"/>
    </location>
</feature>
<evidence type="ECO:0000256" key="1">
    <source>
        <dbReference type="ARBA" id="ARBA00001947"/>
    </source>
</evidence>
<organism evidence="8 9">
    <name type="scientific">Rhodoferax saidenbachensis</name>
    <dbReference type="NCBI Taxonomy" id="1484693"/>
    <lineage>
        <taxon>Bacteria</taxon>
        <taxon>Pseudomonadati</taxon>
        <taxon>Pseudomonadota</taxon>
        <taxon>Betaproteobacteria</taxon>
        <taxon>Burkholderiales</taxon>
        <taxon>Comamonadaceae</taxon>
        <taxon>Rhodoferax</taxon>
    </lineage>
</organism>
<keyword evidence="4" id="KW-0862">Zinc</keyword>
<gene>
    <name evidence="8" type="ORF">J2X15_001024</name>
</gene>
<keyword evidence="6" id="KW-0732">Signal</keyword>
<evidence type="ECO:0000313" key="9">
    <source>
        <dbReference type="Proteomes" id="UP001268089"/>
    </source>
</evidence>
<evidence type="ECO:0000256" key="6">
    <source>
        <dbReference type="SAM" id="SignalP"/>
    </source>
</evidence>
<keyword evidence="8" id="KW-0223">Dioxygenase</keyword>
<reference evidence="8 9" key="1">
    <citation type="submission" date="2023-07" db="EMBL/GenBank/DDBJ databases">
        <title>Sorghum-associated microbial communities from plants grown in Nebraska, USA.</title>
        <authorList>
            <person name="Schachtman D."/>
        </authorList>
    </citation>
    <scope>NUCLEOTIDE SEQUENCE [LARGE SCALE GENOMIC DNA]</scope>
    <source>
        <strain evidence="8 9">BE308</strain>
    </source>
</reference>
<evidence type="ECO:0000313" key="8">
    <source>
        <dbReference type="EMBL" id="MDR7305746.1"/>
    </source>
</evidence>
<evidence type="ECO:0000256" key="3">
    <source>
        <dbReference type="ARBA" id="ARBA00022723"/>
    </source>
</evidence>
<dbReference type="GO" id="GO:0051213">
    <property type="term" value="F:dioxygenase activity"/>
    <property type="evidence" value="ECO:0007669"/>
    <property type="project" value="UniProtKB-KW"/>
</dbReference>